<evidence type="ECO:0000256" key="3">
    <source>
        <dbReference type="ARBA" id="ARBA00022448"/>
    </source>
</evidence>
<dbReference type="GO" id="GO:0015419">
    <property type="term" value="F:ABC-type sulfate transporter activity"/>
    <property type="evidence" value="ECO:0007669"/>
    <property type="project" value="InterPro"/>
</dbReference>
<dbReference type="PANTHER" id="PTHR30406">
    <property type="entry name" value="SULFATE TRANSPORT SYSTEM PERMEASE PROTEIN"/>
    <property type="match status" value="1"/>
</dbReference>
<feature type="transmembrane region" description="Helical" evidence="9">
    <location>
        <begin position="126"/>
        <end position="151"/>
    </location>
</feature>
<feature type="transmembrane region" description="Helical" evidence="9">
    <location>
        <begin position="92"/>
        <end position="114"/>
    </location>
</feature>
<organism evidence="11">
    <name type="scientific">Thermosulfurimonas dismutans</name>
    <dbReference type="NCBI Taxonomy" id="999894"/>
    <lineage>
        <taxon>Bacteria</taxon>
        <taxon>Pseudomonadati</taxon>
        <taxon>Thermodesulfobacteriota</taxon>
        <taxon>Thermodesulfobacteria</taxon>
        <taxon>Thermodesulfobacteriales</taxon>
        <taxon>Thermodesulfobacteriaceae</taxon>
        <taxon>Thermosulfurimonas</taxon>
    </lineage>
</organism>
<dbReference type="CDD" id="cd06261">
    <property type="entry name" value="TM_PBP2"/>
    <property type="match status" value="1"/>
</dbReference>
<comment type="similarity">
    <text evidence="9">Belongs to the binding-protein-dependent transport system permease family.</text>
</comment>
<dbReference type="AlphaFoldDB" id="A0A7C3GLU8"/>
<keyword evidence="3 9" id="KW-0813">Transport</keyword>
<dbReference type="Proteomes" id="UP000886043">
    <property type="component" value="Unassembled WGS sequence"/>
</dbReference>
<dbReference type="Pfam" id="PF00528">
    <property type="entry name" value="BPD_transp_1"/>
    <property type="match status" value="1"/>
</dbReference>
<comment type="function">
    <text evidence="8">Part of the ABC transporter complex CysAWTP (TC 3.A.1.6.1) involved in sulfate/thiosulfate import. Probably responsible for the translocation of the substrate across the membrane.</text>
</comment>
<evidence type="ECO:0000259" key="10">
    <source>
        <dbReference type="PROSITE" id="PS50928"/>
    </source>
</evidence>
<reference evidence="11" key="1">
    <citation type="journal article" date="2020" name="mSystems">
        <title>Genome- and Community-Level Interaction Insights into Carbon Utilization and Element Cycling Functions of Hydrothermarchaeota in Hydrothermal Sediment.</title>
        <authorList>
            <person name="Zhou Z."/>
            <person name="Liu Y."/>
            <person name="Xu W."/>
            <person name="Pan J."/>
            <person name="Luo Z.H."/>
            <person name="Li M."/>
        </authorList>
    </citation>
    <scope>NUCLEOTIDE SEQUENCE [LARGE SCALE GENOMIC DNA]</scope>
    <source>
        <strain evidence="11">HyVt-483</strain>
    </source>
</reference>
<evidence type="ECO:0000256" key="6">
    <source>
        <dbReference type="ARBA" id="ARBA00023032"/>
    </source>
</evidence>
<gene>
    <name evidence="11" type="ORF">ENJ40_10195</name>
</gene>
<evidence type="ECO:0000256" key="9">
    <source>
        <dbReference type="RuleBase" id="RU363032"/>
    </source>
</evidence>
<dbReference type="PROSITE" id="PS50928">
    <property type="entry name" value="ABC_TM1"/>
    <property type="match status" value="1"/>
</dbReference>
<keyword evidence="6" id="KW-0764">Sulfate transport</keyword>
<comment type="caution">
    <text evidence="11">The sequence shown here is derived from an EMBL/GenBank/DDBJ whole genome shotgun (WGS) entry which is preliminary data.</text>
</comment>
<accession>A0A7C3GLU8</accession>
<name>A0A7C3GLU8_9BACT</name>
<evidence type="ECO:0000256" key="7">
    <source>
        <dbReference type="ARBA" id="ARBA00023136"/>
    </source>
</evidence>
<evidence type="ECO:0000256" key="1">
    <source>
        <dbReference type="ARBA" id="ARBA00004651"/>
    </source>
</evidence>
<protein>
    <submittedName>
        <fullName evidence="11">ABC transporter permease subunit</fullName>
    </submittedName>
</protein>
<dbReference type="InterPro" id="IPR035906">
    <property type="entry name" value="MetI-like_sf"/>
</dbReference>
<evidence type="ECO:0000256" key="4">
    <source>
        <dbReference type="ARBA" id="ARBA00022692"/>
    </source>
</evidence>
<feature type="transmembrane region" description="Helical" evidence="9">
    <location>
        <begin position="234"/>
        <end position="255"/>
    </location>
</feature>
<evidence type="ECO:0000256" key="2">
    <source>
        <dbReference type="ARBA" id="ARBA00011779"/>
    </source>
</evidence>
<dbReference type="InterPro" id="IPR005667">
    <property type="entry name" value="Sulph_transpt2"/>
</dbReference>
<comment type="subunit">
    <text evidence="2">The complex is composed of two ATP-binding proteins (CysA), two transmembrane proteins (CysT and CysW) and a solute-binding protein (CysP).</text>
</comment>
<proteinExistence type="inferred from homology"/>
<dbReference type="PANTHER" id="PTHR30406:SF8">
    <property type="entry name" value="SULFATE TRANSPORT SYSTEM PERMEASE PROTEIN CYST"/>
    <property type="match status" value="1"/>
</dbReference>
<evidence type="ECO:0000313" key="11">
    <source>
        <dbReference type="EMBL" id="HFC98801.1"/>
    </source>
</evidence>
<feature type="transmembrane region" description="Helical" evidence="9">
    <location>
        <begin position="56"/>
        <end position="80"/>
    </location>
</feature>
<feature type="domain" description="ABC transmembrane type-1" evidence="10">
    <location>
        <begin position="54"/>
        <end position="253"/>
    </location>
</feature>
<sequence>MAGRQDPVNLRRLTLSAALVITLFYIALILSLFYFFKRDLFLETLLSPRTLFSLRLSLLCATLASLLSLWLGLPAAYALSRFDFPGKRLVDTLLELPLVVSPAALGAMILIFFYQPVGAWLAARGLTFVFAVKGIVLAQFVTTAGLAVRLLKATLDEIPPRYEEVARTLGATPLKAFLTVTLPLSRRGILSALVLTWAKALGEFGATITVAGAMPLRTETLPIAIFMRLSTADIPGTAVLTLILVAIGLCVLYGVHRLGESGL</sequence>
<feature type="transmembrane region" description="Helical" evidence="9">
    <location>
        <begin position="12"/>
        <end position="36"/>
    </location>
</feature>
<evidence type="ECO:0000256" key="5">
    <source>
        <dbReference type="ARBA" id="ARBA00022989"/>
    </source>
</evidence>
<keyword evidence="4 9" id="KW-0812">Transmembrane</keyword>
<keyword evidence="7 9" id="KW-0472">Membrane</keyword>
<dbReference type="GO" id="GO:0005886">
    <property type="term" value="C:plasma membrane"/>
    <property type="evidence" value="ECO:0007669"/>
    <property type="project" value="UniProtKB-SubCell"/>
</dbReference>
<comment type="subcellular location">
    <subcellularLocation>
        <location evidence="1 9">Cell membrane</location>
        <topology evidence="1 9">Multi-pass membrane protein</topology>
    </subcellularLocation>
</comment>
<dbReference type="InterPro" id="IPR000515">
    <property type="entry name" value="MetI-like"/>
</dbReference>
<dbReference type="Gene3D" id="1.10.3720.10">
    <property type="entry name" value="MetI-like"/>
    <property type="match status" value="1"/>
</dbReference>
<evidence type="ECO:0000256" key="8">
    <source>
        <dbReference type="ARBA" id="ARBA00025323"/>
    </source>
</evidence>
<dbReference type="SUPFAM" id="SSF161098">
    <property type="entry name" value="MetI-like"/>
    <property type="match status" value="1"/>
</dbReference>
<keyword evidence="5 9" id="KW-1133">Transmembrane helix</keyword>
<dbReference type="EMBL" id="DRMH01000140">
    <property type="protein sequence ID" value="HFC98801.1"/>
    <property type="molecule type" value="Genomic_DNA"/>
</dbReference>